<protein>
    <submittedName>
        <fullName evidence="2">Uncharacterized protein</fullName>
    </submittedName>
</protein>
<dbReference type="EMBL" id="MIJE01000011">
    <property type="protein sequence ID" value="OEF97419.1"/>
    <property type="molecule type" value="Genomic_DNA"/>
</dbReference>
<evidence type="ECO:0000313" key="3">
    <source>
        <dbReference type="Proteomes" id="UP000094296"/>
    </source>
</evidence>
<name>A0A1E5G427_9FIRM</name>
<evidence type="ECO:0000256" key="1">
    <source>
        <dbReference type="SAM" id="Phobius"/>
    </source>
</evidence>
<feature type="transmembrane region" description="Helical" evidence="1">
    <location>
        <begin position="6"/>
        <end position="24"/>
    </location>
</feature>
<reference evidence="2 3" key="1">
    <citation type="submission" date="2016-09" db="EMBL/GenBank/DDBJ databases">
        <title>Draft genome sequence for the type strain of Desulfuribacillus alkaliarsenatis AHT28, an obligately anaerobic, sulfidogenic bacterium isolated from Russian soda lake sediments.</title>
        <authorList>
            <person name="Abin C.A."/>
            <person name="Hollibaugh J.T."/>
        </authorList>
    </citation>
    <scope>NUCLEOTIDE SEQUENCE [LARGE SCALE GENOMIC DNA]</scope>
    <source>
        <strain evidence="2 3">AHT28</strain>
    </source>
</reference>
<accession>A0A1E5G427</accession>
<gene>
    <name evidence="2" type="ORF">BHF68_04210</name>
</gene>
<keyword evidence="3" id="KW-1185">Reference proteome</keyword>
<feature type="transmembrane region" description="Helical" evidence="1">
    <location>
        <begin position="36"/>
        <end position="53"/>
    </location>
</feature>
<proteinExistence type="predicted"/>
<sequence length="207" mass="23780">MPDLPATYYLIGLLLAVFIFIAGIDKFHQKGVYSHPRFLAIIIIGLSAVPVFIDFNNVWEDVPNRGRVILVLIVFATVLIYALKRELTSRRYTIYNIEEASALELVEQILIDLDVPFKREVDNFNNDVYNINDCKAKITVKNQALSDADKDVIITHTYDFPEIEHFTDALILNVLERYPDHKYKGVWEMAIGVGLFILVAAFYFNTF</sequence>
<dbReference type="Proteomes" id="UP000094296">
    <property type="component" value="Unassembled WGS sequence"/>
</dbReference>
<feature type="transmembrane region" description="Helical" evidence="1">
    <location>
        <begin position="65"/>
        <end position="83"/>
    </location>
</feature>
<keyword evidence="1" id="KW-0472">Membrane</keyword>
<dbReference type="AlphaFoldDB" id="A0A1E5G427"/>
<organism evidence="2 3">
    <name type="scientific">Desulfuribacillus alkaliarsenatis</name>
    <dbReference type="NCBI Taxonomy" id="766136"/>
    <lineage>
        <taxon>Bacteria</taxon>
        <taxon>Bacillati</taxon>
        <taxon>Bacillota</taxon>
        <taxon>Desulfuribacillia</taxon>
        <taxon>Desulfuribacillales</taxon>
        <taxon>Desulfuribacillaceae</taxon>
        <taxon>Desulfuribacillus</taxon>
    </lineage>
</organism>
<keyword evidence="1" id="KW-0812">Transmembrane</keyword>
<dbReference type="RefSeq" id="WP_069642817.1">
    <property type="nucleotide sequence ID" value="NZ_MIJE01000011.1"/>
</dbReference>
<comment type="caution">
    <text evidence="2">The sequence shown here is derived from an EMBL/GenBank/DDBJ whole genome shotgun (WGS) entry which is preliminary data.</text>
</comment>
<keyword evidence="1" id="KW-1133">Transmembrane helix</keyword>
<feature type="transmembrane region" description="Helical" evidence="1">
    <location>
        <begin position="185"/>
        <end position="204"/>
    </location>
</feature>
<evidence type="ECO:0000313" key="2">
    <source>
        <dbReference type="EMBL" id="OEF97419.1"/>
    </source>
</evidence>